<evidence type="ECO:0000256" key="7">
    <source>
        <dbReference type="RuleBase" id="RU362063"/>
    </source>
</evidence>
<feature type="chain" id="PRO_5021007211" description="Flagella basal body P-ring formation protein FlgA" evidence="7">
    <location>
        <begin position="20"/>
        <end position="217"/>
    </location>
</feature>
<evidence type="ECO:0000256" key="1">
    <source>
        <dbReference type="ARBA" id="ARBA00004418"/>
    </source>
</evidence>
<evidence type="ECO:0000256" key="3">
    <source>
        <dbReference type="ARBA" id="ARBA00014754"/>
    </source>
</evidence>
<keyword evidence="5 7" id="KW-0574">Periplasm</keyword>
<dbReference type="PANTHER" id="PTHR36307">
    <property type="entry name" value="FLAGELLA BASAL BODY P-RING FORMATION PROTEIN FLGA"/>
    <property type="match status" value="1"/>
</dbReference>
<organism evidence="9 10">
    <name type="scientific">Buchnera aphidicola</name>
    <name type="common">Brachycaudus cardui</name>
    <dbReference type="NCBI Taxonomy" id="557993"/>
    <lineage>
        <taxon>Bacteria</taxon>
        <taxon>Pseudomonadati</taxon>
        <taxon>Pseudomonadota</taxon>
        <taxon>Gammaproteobacteria</taxon>
        <taxon>Enterobacterales</taxon>
        <taxon>Erwiniaceae</taxon>
        <taxon>Buchnera</taxon>
    </lineage>
</organism>
<evidence type="ECO:0000313" key="9">
    <source>
        <dbReference type="EMBL" id="QCI20471.1"/>
    </source>
</evidence>
<comment type="function">
    <text evidence="6 7">Involved in the assembly process of the P-ring formation. It may associate with FlgF on the rod constituting a structure essential for the P-ring assembly or may act as a modulator protein for the P-ring assembly.</text>
</comment>
<feature type="domain" description="SAF" evidence="8">
    <location>
        <begin position="93"/>
        <end position="155"/>
    </location>
</feature>
<dbReference type="AlphaFoldDB" id="A0A4D6Y3L3"/>
<dbReference type="Proteomes" id="UP000298594">
    <property type="component" value="Chromosome"/>
</dbReference>
<evidence type="ECO:0000256" key="5">
    <source>
        <dbReference type="ARBA" id="ARBA00022764"/>
    </source>
</evidence>
<accession>A0A4D6Y3L3</accession>
<dbReference type="NCBIfam" id="TIGR03170">
    <property type="entry name" value="flgA_cterm"/>
    <property type="match status" value="1"/>
</dbReference>
<evidence type="ECO:0000256" key="4">
    <source>
        <dbReference type="ARBA" id="ARBA00022729"/>
    </source>
</evidence>
<comment type="subcellular location">
    <subcellularLocation>
        <location evidence="1 7">Periplasm</location>
    </subcellularLocation>
</comment>
<reference evidence="9 10" key="2">
    <citation type="submission" date="2019-05" db="EMBL/GenBank/DDBJ databases">
        <title>Genome evolution of the obligate endosymbiont Buchnera aphidicola.</title>
        <authorList>
            <person name="Moran N.A."/>
        </authorList>
    </citation>
    <scope>NUCLEOTIDE SEQUENCE [LARGE SCALE GENOMIC DNA]</scope>
    <source>
        <strain evidence="9 10">Bca</strain>
    </source>
</reference>
<dbReference type="Gene3D" id="2.30.30.760">
    <property type="match status" value="1"/>
</dbReference>
<reference evidence="9 10" key="1">
    <citation type="submission" date="2018-12" db="EMBL/GenBank/DDBJ databases">
        <authorList>
            <person name="Chong R.A."/>
        </authorList>
    </citation>
    <scope>NUCLEOTIDE SEQUENCE [LARGE SCALE GENOMIC DNA]</scope>
    <source>
        <strain evidence="9 10">Bca</strain>
    </source>
</reference>
<keyword evidence="7" id="KW-1005">Bacterial flagellum biogenesis</keyword>
<dbReference type="Gene3D" id="3.90.1210.10">
    <property type="entry name" value="Antifreeze-like/N-acetylneuraminic acid synthase C-terminal domain"/>
    <property type="match status" value="1"/>
</dbReference>
<evidence type="ECO:0000313" key="10">
    <source>
        <dbReference type="Proteomes" id="UP000298594"/>
    </source>
</evidence>
<dbReference type="InterPro" id="IPR039246">
    <property type="entry name" value="Flagellar_FlgA"/>
</dbReference>
<evidence type="ECO:0000256" key="2">
    <source>
        <dbReference type="ARBA" id="ARBA00010474"/>
    </source>
</evidence>
<keyword evidence="9" id="KW-0282">Flagellum</keyword>
<dbReference type="InterPro" id="IPR013974">
    <property type="entry name" value="SAF"/>
</dbReference>
<sequence length="217" mass="25330">MKKIIICFFLVFLSFKVNAISLTDQLIHFFKKEYPIKKDHIHVIIRTQLKKNIYCKKPFFSVPSNFRYLGLVDVLLTCNQRHYYLQVELQTKGEYIVAKRKILRGTKIQISDLKMLIGRLDTLPKNTYFKKEDVIDKVSLRDIFPLQPITSFMIRPFWLVKVNQKVIIIIHEENFTISSTAISLNNGAENDKIRVKTKNGQILTGIINKNKEVIVSA</sequence>
<feature type="signal peptide" evidence="7">
    <location>
        <begin position="1"/>
        <end position="19"/>
    </location>
</feature>
<proteinExistence type="inferred from homology"/>
<keyword evidence="9" id="KW-0969">Cilium</keyword>
<keyword evidence="9" id="KW-0966">Cell projection</keyword>
<dbReference type="GO" id="GO:0042597">
    <property type="term" value="C:periplasmic space"/>
    <property type="evidence" value="ECO:0007669"/>
    <property type="project" value="UniProtKB-SubCell"/>
</dbReference>
<dbReference type="SMART" id="SM00858">
    <property type="entry name" value="SAF"/>
    <property type="match status" value="1"/>
</dbReference>
<name>A0A4D6Y3L3_9GAMM</name>
<evidence type="ECO:0000259" key="8">
    <source>
        <dbReference type="SMART" id="SM00858"/>
    </source>
</evidence>
<protein>
    <recommendedName>
        <fullName evidence="3 7">Flagella basal body P-ring formation protein FlgA</fullName>
    </recommendedName>
</protein>
<comment type="similarity">
    <text evidence="2 7">Belongs to the FlgA family.</text>
</comment>
<dbReference type="OrthoDB" id="7065435at2"/>
<dbReference type="CDD" id="cd11614">
    <property type="entry name" value="SAF_CpaB_FlgA_like"/>
    <property type="match status" value="1"/>
</dbReference>
<evidence type="ECO:0000256" key="6">
    <source>
        <dbReference type="ARBA" id="ARBA00025643"/>
    </source>
</evidence>
<keyword evidence="4 7" id="KW-0732">Signal</keyword>
<dbReference type="InterPro" id="IPR017585">
    <property type="entry name" value="SAF_FlgA"/>
</dbReference>
<dbReference type="Pfam" id="PF13144">
    <property type="entry name" value="ChapFlgA"/>
    <property type="match status" value="1"/>
</dbReference>
<dbReference type="EMBL" id="CP034879">
    <property type="protein sequence ID" value="QCI20471.1"/>
    <property type="molecule type" value="Genomic_DNA"/>
</dbReference>
<gene>
    <name evidence="9" type="primary">flgA</name>
    <name evidence="9" type="ORF">D9V67_01720</name>
</gene>
<dbReference type="PANTHER" id="PTHR36307:SF1">
    <property type="entry name" value="FLAGELLA BASAL BODY P-RING FORMATION PROTEIN FLGA"/>
    <property type="match status" value="1"/>
</dbReference>
<dbReference type="GO" id="GO:0044780">
    <property type="term" value="P:bacterial-type flagellum assembly"/>
    <property type="evidence" value="ECO:0007669"/>
    <property type="project" value="InterPro"/>
</dbReference>